<dbReference type="OrthoDB" id="10014491at2"/>
<gene>
    <name evidence="1" type="ORF">VQ7734_02333</name>
</gene>
<protein>
    <submittedName>
        <fullName evidence="1">Uncharacterized protein</fullName>
    </submittedName>
</protein>
<dbReference type="AlphaFoldDB" id="A0A1M7YVA5"/>
<dbReference type="Proteomes" id="UP000184600">
    <property type="component" value="Unassembled WGS sequence"/>
</dbReference>
<dbReference type="EMBL" id="FRFG01000026">
    <property type="protein sequence ID" value="SHO56564.1"/>
    <property type="molecule type" value="Genomic_DNA"/>
</dbReference>
<reference evidence="2" key="1">
    <citation type="submission" date="2016-12" db="EMBL/GenBank/DDBJ databases">
        <authorList>
            <person name="Rodrigo-Torres L."/>
            <person name="Arahal R.D."/>
            <person name="Lucena T."/>
        </authorList>
    </citation>
    <scope>NUCLEOTIDE SEQUENCE [LARGE SCALE GENOMIC DNA]</scope>
</reference>
<accession>A0A1M7YVA5</accession>
<evidence type="ECO:0000313" key="1">
    <source>
        <dbReference type="EMBL" id="SHO56564.1"/>
    </source>
</evidence>
<organism evidence="1 2">
    <name type="scientific">Vibrio quintilis</name>
    <dbReference type="NCBI Taxonomy" id="1117707"/>
    <lineage>
        <taxon>Bacteria</taxon>
        <taxon>Pseudomonadati</taxon>
        <taxon>Pseudomonadota</taxon>
        <taxon>Gammaproteobacteria</taxon>
        <taxon>Vibrionales</taxon>
        <taxon>Vibrionaceae</taxon>
        <taxon>Vibrio</taxon>
    </lineage>
</organism>
<dbReference type="STRING" id="1117707.VQ7734_02333"/>
<proteinExistence type="predicted"/>
<keyword evidence="2" id="KW-1185">Reference proteome</keyword>
<dbReference type="RefSeq" id="WP_073582644.1">
    <property type="nucleotide sequence ID" value="NZ_AP024897.1"/>
</dbReference>
<sequence length="62" mass="7197">MTKAVDFIKLLSERDELQWLYDDVVSTIRQGLVEEANSQDPDKFELIDVSVLIERKQILTDS</sequence>
<evidence type="ECO:0000313" key="2">
    <source>
        <dbReference type="Proteomes" id="UP000184600"/>
    </source>
</evidence>
<name>A0A1M7YVA5_9VIBR</name>